<reference evidence="2 3" key="1">
    <citation type="submission" date="2013-06" db="EMBL/GenBank/DDBJ databases">
        <title>Rumen cellulosomics: divergent fiber-degrading strategies revealed by comparative genome-wide analysis of six Ruminococcal strains.</title>
        <authorList>
            <person name="Dassa B."/>
            <person name="Borovok I."/>
            <person name="Lamed R."/>
            <person name="Flint H."/>
            <person name="Yeoman C.J."/>
            <person name="White B."/>
            <person name="Bayer E.A."/>
        </authorList>
    </citation>
    <scope>NUCLEOTIDE SEQUENCE [LARGE SCALE GENOMIC DNA]</scope>
    <source>
        <strain evidence="2 3">SY3</strain>
    </source>
</reference>
<keyword evidence="3" id="KW-1185">Reference proteome</keyword>
<dbReference type="EMBL" id="JEOB01000004">
    <property type="protein sequence ID" value="EXM37620.1"/>
    <property type="molecule type" value="Genomic_DNA"/>
</dbReference>
<evidence type="ECO:0000313" key="2">
    <source>
        <dbReference type="EMBL" id="EXM37620.1"/>
    </source>
</evidence>
<name>A0A011WKS5_RUMAL</name>
<dbReference type="PATRIC" id="fig|1341156.4.peg.3821"/>
<evidence type="ECO:0000256" key="1">
    <source>
        <dbReference type="SAM" id="MobiDB-lite"/>
    </source>
</evidence>
<gene>
    <name evidence="2" type="ORF">RASY3_13965</name>
</gene>
<organism evidence="2 3">
    <name type="scientific">Ruminococcus albus SY3</name>
    <dbReference type="NCBI Taxonomy" id="1341156"/>
    <lineage>
        <taxon>Bacteria</taxon>
        <taxon>Bacillati</taxon>
        <taxon>Bacillota</taxon>
        <taxon>Clostridia</taxon>
        <taxon>Eubacteriales</taxon>
        <taxon>Oscillospiraceae</taxon>
        <taxon>Ruminococcus</taxon>
    </lineage>
</organism>
<feature type="region of interest" description="Disordered" evidence="1">
    <location>
        <begin position="1"/>
        <end position="28"/>
    </location>
</feature>
<evidence type="ECO:0000313" key="3">
    <source>
        <dbReference type="Proteomes" id="UP000021369"/>
    </source>
</evidence>
<dbReference type="AlphaFoldDB" id="A0A011WKS5"/>
<protein>
    <submittedName>
        <fullName evidence="2">Uncharacterized protein</fullName>
    </submittedName>
</protein>
<comment type="caution">
    <text evidence="2">The sequence shown here is derived from an EMBL/GenBank/DDBJ whole genome shotgun (WGS) entry which is preliminary data.</text>
</comment>
<dbReference type="Proteomes" id="UP000021369">
    <property type="component" value="Unassembled WGS sequence"/>
</dbReference>
<proteinExistence type="predicted"/>
<sequence length="62" mass="6865">MGIAARTLRRNGMSNEAKEMSERVTSSGSYDEALNILGEYVEICSEDEMEDETLDIKGGMTE</sequence>
<accession>A0A011WKS5</accession>